<dbReference type="GO" id="GO:0016491">
    <property type="term" value="F:oxidoreductase activity"/>
    <property type="evidence" value="ECO:0007669"/>
    <property type="project" value="UniProtKB-KW"/>
</dbReference>
<comment type="similarity">
    <text evidence="2">Belongs to the NrfD family.</text>
</comment>
<dbReference type="WBParaSite" id="EVEC_0001367801-mRNA-1">
    <property type="protein sequence ID" value="EVEC_0001367801-mRNA-1"/>
    <property type="gene ID" value="EVEC_0001367801"/>
</dbReference>
<organism evidence="14">
    <name type="scientific">Enterobius vermicularis</name>
    <name type="common">Human pinworm</name>
    <dbReference type="NCBI Taxonomy" id="51028"/>
    <lineage>
        <taxon>Eukaryota</taxon>
        <taxon>Metazoa</taxon>
        <taxon>Ecdysozoa</taxon>
        <taxon>Nematoda</taxon>
        <taxon>Chromadorea</taxon>
        <taxon>Rhabditida</taxon>
        <taxon>Spirurina</taxon>
        <taxon>Oxyuridomorpha</taxon>
        <taxon>Oxyuroidea</taxon>
        <taxon>Oxyuridae</taxon>
        <taxon>Enterobius</taxon>
    </lineage>
</organism>
<dbReference type="NCBIfam" id="NF011568">
    <property type="entry name" value="PRK14992.1"/>
    <property type="match status" value="1"/>
</dbReference>
<evidence type="ECO:0000313" key="12">
    <source>
        <dbReference type="EMBL" id="VDD98052.1"/>
    </source>
</evidence>
<evidence type="ECO:0000256" key="4">
    <source>
        <dbReference type="ARBA" id="ARBA00022485"/>
    </source>
</evidence>
<reference evidence="12 13" key="2">
    <citation type="submission" date="2018-10" db="EMBL/GenBank/DDBJ databases">
        <authorList>
            <consortium name="Pathogen Informatics"/>
        </authorList>
    </citation>
    <scope>NUCLEOTIDE SEQUENCE [LARGE SCALE GENOMIC DNA]</scope>
</reference>
<evidence type="ECO:0000256" key="1">
    <source>
        <dbReference type="ARBA" id="ARBA00004651"/>
    </source>
</evidence>
<evidence type="ECO:0000256" key="6">
    <source>
        <dbReference type="ARBA" id="ARBA00022692"/>
    </source>
</evidence>
<dbReference type="EMBL" id="UXUI01017185">
    <property type="protein sequence ID" value="VDD98052.1"/>
    <property type="molecule type" value="Genomic_DNA"/>
</dbReference>
<gene>
    <name evidence="12" type="ORF">EVEC_LOCUS12803</name>
</gene>
<keyword evidence="4" id="KW-0411">Iron-sulfur</keyword>
<feature type="transmembrane region" description="Helical" evidence="11">
    <location>
        <begin position="174"/>
        <end position="194"/>
    </location>
</feature>
<dbReference type="PANTHER" id="PTHR43742:SF9">
    <property type="entry name" value="TETRATHIONATE REDUCTASE SUBUNIT A"/>
    <property type="match status" value="1"/>
</dbReference>
<keyword evidence="4" id="KW-0479">Metal-binding</keyword>
<keyword evidence="7" id="KW-0732">Signal</keyword>
<keyword evidence="6 11" id="KW-0812">Transmembrane</keyword>
<keyword evidence="4" id="KW-0408">Iron</keyword>
<keyword evidence="9" id="KW-0560">Oxidoreductase</keyword>
<evidence type="ECO:0000256" key="8">
    <source>
        <dbReference type="ARBA" id="ARBA00022989"/>
    </source>
</evidence>
<feature type="transmembrane region" description="Helical" evidence="11">
    <location>
        <begin position="66"/>
        <end position="89"/>
    </location>
</feature>
<feature type="transmembrane region" description="Helical" evidence="11">
    <location>
        <begin position="140"/>
        <end position="162"/>
    </location>
</feature>
<protein>
    <submittedName>
        <fullName evidence="14">Sulfatase domain-containing protein</fullName>
    </submittedName>
</protein>
<dbReference type="Proteomes" id="UP000274131">
    <property type="component" value="Unassembled WGS sequence"/>
</dbReference>
<dbReference type="Pfam" id="PF03916">
    <property type="entry name" value="NrfD"/>
    <property type="match status" value="1"/>
</dbReference>
<dbReference type="PANTHER" id="PTHR43742">
    <property type="entry name" value="TRIMETHYLAMINE-N-OXIDE REDUCTASE"/>
    <property type="match status" value="1"/>
</dbReference>
<feature type="transmembrane region" description="Helical" evidence="11">
    <location>
        <begin position="6"/>
        <end position="24"/>
    </location>
</feature>
<evidence type="ECO:0000256" key="10">
    <source>
        <dbReference type="ARBA" id="ARBA00023136"/>
    </source>
</evidence>
<evidence type="ECO:0000256" key="5">
    <source>
        <dbReference type="ARBA" id="ARBA00022505"/>
    </source>
</evidence>
<evidence type="ECO:0000256" key="7">
    <source>
        <dbReference type="ARBA" id="ARBA00022729"/>
    </source>
</evidence>
<dbReference type="InterPro" id="IPR050612">
    <property type="entry name" value="Prok_Mopterin_Oxidored"/>
</dbReference>
<evidence type="ECO:0000256" key="11">
    <source>
        <dbReference type="SAM" id="Phobius"/>
    </source>
</evidence>
<dbReference type="Gene3D" id="1.20.1630.10">
    <property type="entry name" value="Formate dehydrogenase/DMSO reductase domain"/>
    <property type="match status" value="1"/>
</dbReference>
<evidence type="ECO:0000313" key="14">
    <source>
        <dbReference type="WBParaSite" id="EVEC_0001367801-mRNA-1"/>
    </source>
</evidence>
<dbReference type="InterPro" id="IPR005614">
    <property type="entry name" value="NrfD-like"/>
</dbReference>
<dbReference type="SUPFAM" id="SSF53706">
    <property type="entry name" value="Formate dehydrogenase/DMSO reductase, domains 1-3"/>
    <property type="match status" value="1"/>
</dbReference>
<feature type="transmembrane region" description="Helical" evidence="11">
    <location>
        <begin position="214"/>
        <end position="233"/>
    </location>
</feature>
<keyword evidence="13" id="KW-1185">Reference proteome</keyword>
<name>A0A0N4VRK7_ENTVE</name>
<dbReference type="Gene3D" id="3.40.50.740">
    <property type="match status" value="1"/>
</dbReference>
<evidence type="ECO:0000256" key="2">
    <source>
        <dbReference type="ARBA" id="ARBA00008929"/>
    </source>
</evidence>
<dbReference type="AlphaFoldDB" id="A0A0N4VRK7"/>
<feature type="transmembrane region" description="Helical" evidence="11">
    <location>
        <begin position="36"/>
        <end position="54"/>
    </location>
</feature>
<keyword evidence="8 11" id="KW-1133">Transmembrane helix</keyword>
<sequence>MPWGALFLPLFTGFLGLWFLAQHVKRLTLKSYSVTKWLALGSALSAIGLLVYTGREVSVVQARPIWFSYAFPVAMFLSALQTFLALLIATTNSKDALPRKLAWGQMVTLIALAIVVAIWASGNTLSGSAIRQWLDVASSAQHYAIGWVALWLVSLALCGLVVRYPLSLPLRILLAFSAMALCWLMRWTLLIQVQTVPKFNAQFNPYTLPGGTDGWLAIVGTFGLWIALIIIPMKRVGKRGEGKWQRISFEQLIKEVVEGGDLFGEGHVDGLRAIHDPTTPLDAKHPGFGPKSNQLLVTNTSDEGRDTFLRRFALNSFGSKNFGAHGAYCGLAYRAGSGALMGDLDKNTHVKPDWDNVEFALFMGTSPAQSGNPFKRQARQLASARLRDDFRYV</sequence>
<accession>A0A0N4VRK7</accession>
<evidence type="ECO:0000256" key="9">
    <source>
        <dbReference type="ARBA" id="ARBA00023002"/>
    </source>
</evidence>
<keyword evidence="3" id="KW-1003">Cell membrane</keyword>
<evidence type="ECO:0000313" key="13">
    <source>
        <dbReference type="Proteomes" id="UP000274131"/>
    </source>
</evidence>
<dbReference type="GO" id="GO:0005886">
    <property type="term" value="C:plasma membrane"/>
    <property type="evidence" value="ECO:0007669"/>
    <property type="project" value="UniProtKB-SubCell"/>
</dbReference>
<keyword evidence="10 11" id="KW-0472">Membrane</keyword>
<reference evidence="14" key="1">
    <citation type="submission" date="2017-02" db="UniProtKB">
        <authorList>
            <consortium name="WormBaseParasite"/>
        </authorList>
    </citation>
    <scope>IDENTIFICATION</scope>
</reference>
<comment type="subcellular location">
    <subcellularLocation>
        <location evidence="1">Cell membrane</location>
        <topology evidence="1">Multi-pass membrane protein</topology>
    </subcellularLocation>
</comment>
<keyword evidence="4" id="KW-0004">4Fe-4S</keyword>
<keyword evidence="5" id="KW-0500">Molybdenum</keyword>
<feature type="transmembrane region" description="Helical" evidence="11">
    <location>
        <begin position="101"/>
        <end position="120"/>
    </location>
</feature>
<dbReference type="GO" id="GO:0051539">
    <property type="term" value="F:4 iron, 4 sulfur cluster binding"/>
    <property type="evidence" value="ECO:0007669"/>
    <property type="project" value="UniProtKB-KW"/>
</dbReference>
<proteinExistence type="inferred from homology"/>
<evidence type="ECO:0000256" key="3">
    <source>
        <dbReference type="ARBA" id="ARBA00022475"/>
    </source>
</evidence>